<keyword evidence="5" id="KW-0967">Endosome</keyword>
<dbReference type="OrthoDB" id="10254720at2759"/>
<keyword evidence="4" id="KW-0926">Vacuole</keyword>
<evidence type="ECO:0000256" key="2">
    <source>
        <dbReference type="ARBA" id="ARBA00004177"/>
    </source>
</evidence>
<feature type="domain" description="GCM" evidence="12">
    <location>
        <begin position="1"/>
        <end position="80"/>
    </location>
</feature>
<feature type="compositionally biased region" description="Low complexity" evidence="10">
    <location>
        <begin position="12"/>
        <end position="45"/>
    </location>
</feature>
<dbReference type="InterPro" id="IPR036871">
    <property type="entry name" value="PX_dom_sf"/>
</dbReference>
<evidence type="ECO:0000256" key="8">
    <source>
        <dbReference type="ARBA" id="ARBA00033774"/>
    </source>
</evidence>
<dbReference type="eggNOG" id="ENOG502S5IQ">
    <property type="taxonomic scope" value="Eukaryota"/>
</dbReference>
<dbReference type="PROSITE" id="PS50195">
    <property type="entry name" value="PX"/>
    <property type="match status" value="1"/>
</dbReference>
<dbReference type="GO" id="GO:0010008">
    <property type="term" value="C:endosome membrane"/>
    <property type="evidence" value="ECO:0007669"/>
    <property type="project" value="UniProtKB-SubCell"/>
</dbReference>
<dbReference type="CDD" id="cd07280">
    <property type="entry name" value="PX_YPT35"/>
    <property type="match status" value="1"/>
</dbReference>
<dbReference type="SUPFAM" id="SSF64268">
    <property type="entry name" value="PX domain"/>
    <property type="match status" value="1"/>
</dbReference>
<proteinExistence type="inferred from homology"/>
<comment type="function">
    <text evidence="7">Recruits the lipid transfer protein VPS13 to endosomal and vacuolar membranes.</text>
</comment>
<evidence type="ECO:0000256" key="6">
    <source>
        <dbReference type="ARBA" id="ARBA00023136"/>
    </source>
</evidence>
<comment type="similarity">
    <text evidence="3">Belongs to the YPT35 family.</text>
</comment>
<evidence type="ECO:0000256" key="1">
    <source>
        <dbReference type="ARBA" id="ARBA00004148"/>
    </source>
</evidence>
<evidence type="ECO:0000256" key="4">
    <source>
        <dbReference type="ARBA" id="ARBA00022554"/>
    </source>
</evidence>
<evidence type="ECO:0000313" key="13">
    <source>
        <dbReference type="EMBL" id="EOA86309.1"/>
    </source>
</evidence>
<feature type="domain" description="PX" evidence="11">
    <location>
        <begin position="90"/>
        <end position="215"/>
    </location>
</feature>
<dbReference type="SMART" id="SM00312">
    <property type="entry name" value="PX"/>
    <property type="match status" value="1"/>
</dbReference>
<evidence type="ECO:0000256" key="7">
    <source>
        <dbReference type="ARBA" id="ARBA00033728"/>
    </source>
</evidence>
<dbReference type="AlphaFoldDB" id="R0KA60"/>
<dbReference type="InterPro" id="IPR003902">
    <property type="entry name" value="Tscrpt_reg_GCM"/>
</dbReference>
<evidence type="ECO:0000256" key="10">
    <source>
        <dbReference type="SAM" id="MobiDB-lite"/>
    </source>
</evidence>
<evidence type="ECO:0000256" key="3">
    <source>
        <dbReference type="ARBA" id="ARBA00007426"/>
    </source>
</evidence>
<reference evidence="13 14" key="2">
    <citation type="journal article" date="2013" name="PLoS Genet.">
        <title>Comparative genome structure, secondary metabolite, and effector coding capacity across Cochliobolus pathogens.</title>
        <authorList>
            <person name="Condon B.J."/>
            <person name="Leng Y."/>
            <person name="Wu D."/>
            <person name="Bushley K.E."/>
            <person name="Ohm R.A."/>
            <person name="Otillar R."/>
            <person name="Martin J."/>
            <person name="Schackwitz W."/>
            <person name="Grimwood J."/>
            <person name="MohdZainudin N."/>
            <person name="Xue C."/>
            <person name="Wang R."/>
            <person name="Manning V.A."/>
            <person name="Dhillon B."/>
            <person name="Tu Z.J."/>
            <person name="Steffenson B.J."/>
            <person name="Salamov A."/>
            <person name="Sun H."/>
            <person name="Lowry S."/>
            <person name="LaButti K."/>
            <person name="Han J."/>
            <person name="Copeland A."/>
            <person name="Lindquist E."/>
            <person name="Barry K."/>
            <person name="Schmutz J."/>
            <person name="Baker S.E."/>
            <person name="Ciuffetti L.M."/>
            <person name="Grigoriev I.V."/>
            <person name="Zhong S."/>
            <person name="Turgeon B.G."/>
        </authorList>
    </citation>
    <scope>NUCLEOTIDE SEQUENCE [LARGE SCALE GENOMIC DNA]</scope>
    <source>
        <strain evidence="14">28A</strain>
    </source>
</reference>
<dbReference type="PROSITE" id="PS50807">
    <property type="entry name" value="GCM"/>
    <property type="match status" value="1"/>
</dbReference>
<dbReference type="InterPro" id="IPR001683">
    <property type="entry name" value="PX_dom"/>
</dbReference>
<dbReference type="Proteomes" id="UP000016935">
    <property type="component" value="Unassembled WGS sequence"/>
</dbReference>
<dbReference type="Pfam" id="PF00787">
    <property type="entry name" value="PX"/>
    <property type="match status" value="1"/>
</dbReference>
<reference evidence="13 14" key="1">
    <citation type="journal article" date="2012" name="PLoS Pathog.">
        <title>Diverse lifestyles and strategies of plant pathogenesis encoded in the genomes of eighteen Dothideomycetes fungi.</title>
        <authorList>
            <person name="Ohm R.A."/>
            <person name="Feau N."/>
            <person name="Henrissat B."/>
            <person name="Schoch C.L."/>
            <person name="Horwitz B.A."/>
            <person name="Barry K.W."/>
            <person name="Condon B.J."/>
            <person name="Copeland A.C."/>
            <person name="Dhillon B."/>
            <person name="Glaser F."/>
            <person name="Hesse C.N."/>
            <person name="Kosti I."/>
            <person name="LaButti K."/>
            <person name="Lindquist E.A."/>
            <person name="Lucas S."/>
            <person name="Salamov A.A."/>
            <person name="Bradshaw R.E."/>
            <person name="Ciuffetti L."/>
            <person name="Hamelin R.C."/>
            <person name="Kema G.H.J."/>
            <person name="Lawrence C."/>
            <person name="Scott J.A."/>
            <person name="Spatafora J.W."/>
            <person name="Turgeon B.G."/>
            <person name="de Wit P.J.G.M."/>
            <person name="Zhong S."/>
            <person name="Goodwin S.B."/>
            <person name="Grigoriev I.V."/>
        </authorList>
    </citation>
    <scope>NUCLEOTIDE SEQUENCE [LARGE SCALE GENOMIC DNA]</scope>
    <source>
        <strain evidence="14">28A</strain>
    </source>
</reference>
<organism evidence="13 14">
    <name type="scientific">Exserohilum turcicum (strain 28A)</name>
    <name type="common">Northern leaf blight fungus</name>
    <name type="synonym">Setosphaeria turcica</name>
    <dbReference type="NCBI Taxonomy" id="671987"/>
    <lineage>
        <taxon>Eukaryota</taxon>
        <taxon>Fungi</taxon>
        <taxon>Dikarya</taxon>
        <taxon>Ascomycota</taxon>
        <taxon>Pezizomycotina</taxon>
        <taxon>Dothideomycetes</taxon>
        <taxon>Pleosporomycetidae</taxon>
        <taxon>Pleosporales</taxon>
        <taxon>Pleosporineae</taxon>
        <taxon>Pleosporaceae</taxon>
        <taxon>Exserohilum</taxon>
    </lineage>
</organism>
<dbReference type="GO" id="GO:0003677">
    <property type="term" value="F:DNA binding"/>
    <property type="evidence" value="ECO:0007669"/>
    <property type="project" value="InterPro"/>
</dbReference>
<gene>
    <name evidence="13" type="ORF">SETTUDRAFT_109652</name>
</gene>
<dbReference type="RefSeq" id="XP_008025941.1">
    <property type="nucleotide sequence ID" value="XM_008027750.1"/>
</dbReference>
<dbReference type="GeneID" id="19395376"/>
<dbReference type="STRING" id="671987.R0KA60"/>
<dbReference type="InterPro" id="IPR037917">
    <property type="entry name" value="Ypt35_PX"/>
</dbReference>
<dbReference type="PANTHER" id="PTHR10555">
    <property type="entry name" value="SORTING NEXIN"/>
    <property type="match status" value="1"/>
</dbReference>
<name>R0KA60_EXST2</name>
<dbReference type="EMBL" id="KB908593">
    <property type="protein sequence ID" value="EOA86309.1"/>
    <property type="molecule type" value="Genomic_DNA"/>
</dbReference>
<dbReference type="HOGENOM" id="CLU_070610_0_1_1"/>
<evidence type="ECO:0000259" key="11">
    <source>
        <dbReference type="PROSITE" id="PS50195"/>
    </source>
</evidence>
<comment type="subcellular location">
    <subcellularLocation>
        <location evidence="2">Endosome</location>
    </subcellularLocation>
    <subcellularLocation>
        <location evidence="1">Vacuole membrane</location>
        <topology evidence="1">Peripheral membrane protein</topology>
    </subcellularLocation>
</comment>
<feature type="compositionally biased region" description="Polar residues" evidence="10">
    <location>
        <begin position="48"/>
        <end position="62"/>
    </location>
</feature>
<evidence type="ECO:0000256" key="5">
    <source>
        <dbReference type="ARBA" id="ARBA00022753"/>
    </source>
</evidence>
<evidence type="ECO:0000256" key="9">
    <source>
        <dbReference type="ARBA" id="ARBA00033785"/>
    </source>
</evidence>
<evidence type="ECO:0000259" key="12">
    <source>
        <dbReference type="PROSITE" id="PS50807"/>
    </source>
</evidence>
<sequence length="215" mass="23313">MEPATSETARLPSGSRPRPGSPGSTGDAPPASSTSTSNSNVVVPPYWQQRQRSASNRSTGSADNGRPAPIGLEDHTDDGSEHCKALWAKGVTIDDYVVVSGTAPGIGAYVVWNCTVETLHGGPMKIRKRYSEFDELHAKLLQTFPLAAGSLPQFPPKSVISRFRPRFLERRKQALSYFLKYVVPMPMPMPPLAVSCVLLNPEFAGSPLLNDFLFS</sequence>
<dbReference type="Gene3D" id="3.30.1520.10">
    <property type="entry name" value="Phox-like domain"/>
    <property type="match status" value="1"/>
</dbReference>
<accession>R0KA60</accession>
<keyword evidence="6" id="KW-0472">Membrane</keyword>
<protein>
    <recommendedName>
        <fullName evidence="8">Endosomal/vacuolar adapter protein YPT35</fullName>
    </recommendedName>
    <alternativeName>
        <fullName evidence="9">PX domain-containing protein YPT35</fullName>
    </alternativeName>
</protein>
<feature type="region of interest" description="Disordered" evidence="10">
    <location>
        <begin position="1"/>
        <end position="79"/>
    </location>
</feature>
<dbReference type="GO" id="GO:0032266">
    <property type="term" value="F:phosphatidylinositol-3-phosphate binding"/>
    <property type="evidence" value="ECO:0007669"/>
    <property type="project" value="InterPro"/>
</dbReference>
<dbReference type="PANTHER" id="PTHR10555:SF170">
    <property type="entry name" value="FI18122P1"/>
    <property type="match status" value="1"/>
</dbReference>
<dbReference type="GO" id="GO:0006355">
    <property type="term" value="P:regulation of DNA-templated transcription"/>
    <property type="evidence" value="ECO:0007669"/>
    <property type="project" value="InterPro"/>
</dbReference>
<dbReference type="GO" id="GO:0005774">
    <property type="term" value="C:vacuolar membrane"/>
    <property type="evidence" value="ECO:0007669"/>
    <property type="project" value="UniProtKB-SubCell"/>
</dbReference>
<keyword evidence="14" id="KW-1185">Reference proteome</keyword>
<evidence type="ECO:0000313" key="14">
    <source>
        <dbReference type="Proteomes" id="UP000016935"/>
    </source>
</evidence>